<dbReference type="InterPro" id="IPR036873">
    <property type="entry name" value="Rhodanese-like_dom_sf"/>
</dbReference>
<dbReference type="Gene3D" id="3.40.250.10">
    <property type="entry name" value="Rhodanese-like domain"/>
    <property type="match status" value="1"/>
</dbReference>
<protein>
    <submittedName>
        <fullName evidence="3">Rhodanese-like domain-containing protein</fullName>
    </submittedName>
</protein>
<evidence type="ECO:0000259" key="1">
    <source>
        <dbReference type="PROSITE" id="PS50206"/>
    </source>
</evidence>
<evidence type="ECO:0000313" key="4">
    <source>
        <dbReference type="Proteomes" id="UP000076476"/>
    </source>
</evidence>
<gene>
    <name evidence="2" type="ORF">AP3564_09630</name>
    <name evidence="3" type="ORF">AZI98_01835</name>
</gene>
<keyword evidence="4" id="KW-1185">Reference proteome</keyword>
<evidence type="ECO:0000313" key="5">
    <source>
        <dbReference type="Proteomes" id="UP000214606"/>
    </source>
</evidence>
<reference evidence="3 4" key="1">
    <citation type="submission" date="2016-04" db="EMBL/GenBank/DDBJ databases">
        <title>Draft genome sequence of Aeribacillus pallidus 8m3 from petroleum reservoir.</title>
        <authorList>
            <person name="Poltaraus A.B."/>
            <person name="Nazina T.N."/>
            <person name="Tourova T.P."/>
            <person name="Malakho S.M."/>
            <person name="Korshunova A.V."/>
            <person name="Sokolova D.S."/>
        </authorList>
    </citation>
    <scope>NUCLEOTIDE SEQUENCE [LARGE SCALE GENOMIC DNA]</scope>
    <source>
        <strain evidence="3 4">8m3</strain>
    </source>
</reference>
<dbReference type="PANTHER" id="PTHR43031">
    <property type="entry name" value="FAD-DEPENDENT OXIDOREDUCTASE"/>
    <property type="match status" value="1"/>
</dbReference>
<dbReference type="CDD" id="cd00158">
    <property type="entry name" value="RHOD"/>
    <property type="match status" value="1"/>
</dbReference>
<dbReference type="KEGG" id="apak:AP3564_09630"/>
<dbReference type="InterPro" id="IPR050229">
    <property type="entry name" value="GlpE_sulfurtransferase"/>
</dbReference>
<dbReference type="AlphaFoldDB" id="A0A161YUX2"/>
<dbReference type="PANTHER" id="PTHR43031:SF17">
    <property type="entry name" value="SULFURTRANSFERASE YTWF-RELATED"/>
    <property type="match status" value="1"/>
</dbReference>
<proteinExistence type="predicted"/>
<sequence>MVKEITPNDLKTKLENGETLDIIDVREEEEVEEGMIPQAKHIPMGEIPDRIEEFDKEKEYIFVCRSGRRSENVCLYLQDLGFNVINMVGGMLEWTGETKPKSEIKK</sequence>
<dbReference type="RefSeq" id="WP_063386585.1">
    <property type="nucleotide sequence ID" value="NZ_CP017703.1"/>
</dbReference>
<evidence type="ECO:0000313" key="2">
    <source>
        <dbReference type="EMBL" id="ASS90441.1"/>
    </source>
</evidence>
<dbReference type="PROSITE" id="PS50206">
    <property type="entry name" value="RHODANESE_3"/>
    <property type="match status" value="1"/>
</dbReference>
<dbReference type="OrthoDB" id="9800872at2"/>
<organism evidence="3 4">
    <name type="scientific">Aeribacillus pallidus</name>
    <dbReference type="NCBI Taxonomy" id="33936"/>
    <lineage>
        <taxon>Bacteria</taxon>
        <taxon>Bacillati</taxon>
        <taxon>Bacillota</taxon>
        <taxon>Bacilli</taxon>
        <taxon>Bacillales</taxon>
        <taxon>Bacillaceae</taxon>
        <taxon>Aeribacillus</taxon>
    </lineage>
</organism>
<name>A0A161YUX2_9BACI</name>
<accession>A0A161YUX2</accession>
<dbReference type="Pfam" id="PF00581">
    <property type="entry name" value="Rhodanese"/>
    <property type="match status" value="1"/>
</dbReference>
<dbReference type="InterPro" id="IPR001763">
    <property type="entry name" value="Rhodanese-like_dom"/>
</dbReference>
<feature type="domain" description="Rhodanese" evidence="1">
    <location>
        <begin position="16"/>
        <end position="103"/>
    </location>
</feature>
<evidence type="ECO:0000313" key="3">
    <source>
        <dbReference type="EMBL" id="KZN97715.1"/>
    </source>
</evidence>
<dbReference type="Proteomes" id="UP000076476">
    <property type="component" value="Unassembled WGS sequence"/>
</dbReference>
<dbReference type="EMBL" id="CP017703">
    <property type="protein sequence ID" value="ASS90441.1"/>
    <property type="molecule type" value="Genomic_DNA"/>
</dbReference>
<dbReference type="EMBL" id="LWBR01000006">
    <property type="protein sequence ID" value="KZN97715.1"/>
    <property type="molecule type" value="Genomic_DNA"/>
</dbReference>
<dbReference type="Proteomes" id="UP000214606">
    <property type="component" value="Chromosome"/>
</dbReference>
<reference evidence="2 5" key="2">
    <citation type="submission" date="2016-10" db="EMBL/GenBank/DDBJ databases">
        <title>The whole genome sequencing and assembly of Aeribacillus pallidus KCTC3564 strain.</title>
        <authorList>
            <person name="Lee Y.-J."/>
            <person name="Park M.-K."/>
            <person name="Yi H."/>
            <person name="Bahn Y.-S."/>
            <person name="Kim J.F."/>
            <person name="Lee D.-W."/>
        </authorList>
    </citation>
    <scope>NUCLEOTIDE SEQUENCE [LARGE SCALE GENOMIC DNA]</scope>
    <source>
        <strain evidence="2 5">KCTC3564</strain>
    </source>
</reference>
<dbReference type="SUPFAM" id="SSF52821">
    <property type="entry name" value="Rhodanese/Cell cycle control phosphatase"/>
    <property type="match status" value="1"/>
</dbReference>
<dbReference type="SMART" id="SM00450">
    <property type="entry name" value="RHOD"/>
    <property type="match status" value="1"/>
</dbReference>
<dbReference type="STRING" id="33936.AZI98_01835"/>